<evidence type="ECO:0000313" key="4">
    <source>
        <dbReference type="EMBL" id="ELT90270.1"/>
    </source>
</evidence>
<reference evidence="5" key="3">
    <citation type="submission" date="2015-06" db="UniProtKB">
        <authorList>
            <consortium name="EnsemblMetazoa"/>
        </authorList>
    </citation>
    <scope>IDENTIFICATION</scope>
</reference>
<dbReference type="Proteomes" id="UP000014760">
    <property type="component" value="Unassembled WGS sequence"/>
</dbReference>
<keyword evidence="6" id="KW-1185">Reference proteome</keyword>
<dbReference type="Pfam" id="PF01344">
    <property type="entry name" value="Kelch_1"/>
    <property type="match status" value="2"/>
</dbReference>
<dbReference type="STRING" id="283909.R7TGN7"/>
<dbReference type="PANTHER" id="PTHR45632:SF3">
    <property type="entry name" value="KELCH-LIKE PROTEIN 32"/>
    <property type="match status" value="1"/>
</dbReference>
<dbReference type="InterPro" id="IPR015915">
    <property type="entry name" value="Kelch-typ_b-propeller"/>
</dbReference>
<dbReference type="AlphaFoldDB" id="R7TGN7"/>
<keyword evidence="1" id="KW-0880">Kelch repeat</keyword>
<dbReference type="HOGENOM" id="CLU_511166_0_0_1"/>
<evidence type="ECO:0008006" key="7">
    <source>
        <dbReference type="Google" id="ProtNLM"/>
    </source>
</evidence>
<dbReference type="CDD" id="cd01671">
    <property type="entry name" value="CARD"/>
    <property type="match status" value="1"/>
</dbReference>
<dbReference type="PANTHER" id="PTHR45632">
    <property type="entry name" value="LD33804P"/>
    <property type="match status" value="1"/>
</dbReference>
<dbReference type="OrthoDB" id="6350321at2759"/>
<dbReference type="Gene3D" id="2.120.10.80">
    <property type="entry name" value="Kelch-type beta propeller"/>
    <property type="match status" value="1"/>
</dbReference>
<accession>R7TGN7</accession>
<dbReference type="SMART" id="SM00612">
    <property type="entry name" value="Kelch"/>
    <property type="match status" value="3"/>
</dbReference>
<feature type="compositionally biased region" description="Polar residues" evidence="3">
    <location>
        <begin position="131"/>
        <end position="146"/>
    </location>
</feature>
<gene>
    <name evidence="4" type="ORF">CAPTEDRAFT_225104</name>
</gene>
<dbReference type="EMBL" id="AMQN01003117">
    <property type="status" value="NOT_ANNOTATED_CDS"/>
    <property type="molecule type" value="Genomic_DNA"/>
</dbReference>
<organism evidence="4">
    <name type="scientific">Capitella teleta</name>
    <name type="common">Polychaete worm</name>
    <dbReference type="NCBI Taxonomy" id="283909"/>
    <lineage>
        <taxon>Eukaryota</taxon>
        <taxon>Metazoa</taxon>
        <taxon>Spiralia</taxon>
        <taxon>Lophotrochozoa</taxon>
        <taxon>Annelida</taxon>
        <taxon>Polychaeta</taxon>
        <taxon>Sedentaria</taxon>
        <taxon>Scolecida</taxon>
        <taxon>Capitellidae</taxon>
        <taxon>Capitella</taxon>
    </lineage>
</organism>
<dbReference type="SUPFAM" id="SSF117281">
    <property type="entry name" value="Kelch motif"/>
    <property type="match status" value="1"/>
</dbReference>
<dbReference type="InterPro" id="IPR011029">
    <property type="entry name" value="DEATH-like_dom_sf"/>
</dbReference>
<reference evidence="6" key="1">
    <citation type="submission" date="2012-12" db="EMBL/GenBank/DDBJ databases">
        <authorList>
            <person name="Hellsten U."/>
            <person name="Grimwood J."/>
            <person name="Chapman J.A."/>
            <person name="Shapiro H."/>
            <person name="Aerts A."/>
            <person name="Otillar R.P."/>
            <person name="Terry A.Y."/>
            <person name="Boore J.L."/>
            <person name="Simakov O."/>
            <person name="Marletaz F."/>
            <person name="Cho S.-J."/>
            <person name="Edsinger-Gonzales E."/>
            <person name="Havlak P."/>
            <person name="Kuo D.-H."/>
            <person name="Larsson T."/>
            <person name="Lv J."/>
            <person name="Arendt D."/>
            <person name="Savage R."/>
            <person name="Osoegawa K."/>
            <person name="de Jong P."/>
            <person name="Lindberg D.R."/>
            <person name="Seaver E.C."/>
            <person name="Weisblat D.A."/>
            <person name="Putnam N.H."/>
            <person name="Grigoriev I.V."/>
            <person name="Rokhsar D.S."/>
        </authorList>
    </citation>
    <scope>NUCLEOTIDE SEQUENCE</scope>
    <source>
        <strain evidence="6">I ESC-2004</strain>
    </source>
</reference>
<dbReference type="SUPFAM" id="SSF47986">
    <property type="entry name" value="DEATH domain"/>
    <property type="match status" value="1"/>
</dbReference>
<evidence type="ECO:0000256" key="3">
    <source>
        <dbReference type="SAM" id="MobiDB-lite"/>
    </source>
</evidence>
<protein>
    <recommendedName>
        <fullName evidence="7">CARD domain-containing protein</fullName>
    </recommendedName>
</protein>
<dbReference type="EnsemblMetazoa" id="CapteT225104">
    <property type="protein sequence ID" value="CapteP225104"/>
    <property type="gene ID" value="CapteG225104"/>
</dbReference>
<evidence type="ECO:0000313" key="6">
    <source>
        <dbReference type="Proteomes" id="UP000014760"/>
    </source>
</evidence>
<sequence length="533" mass="59657">MEGKLNENTIHGRTLGRNAQFLEKHLDPIKVILYDEGGLIDKKERKHIASRTTKTQQNVAIMNIVIQKGFHGYQTFLRVLQSSKQDQLRNALVKCERVVKLQMQNNLSGFRTKAMKSNTQFSTLEGRPWSRSYNTPRPRSQEGQTFKSCFTALPPRPGSYTGEYLDDKTKLKRGKIRRLSISTLSSSASTISEGECLPSTPVYDPNVWDSSRPLPKCTDVKSSREDGLLVFGYRDSLGRLINDILAIKIGTNAQIVKLGQLGSKEDTMNWGTTCCSFFNIIYISTLGEKCDKIWKFNPDTRQQEECGQVYQPRTGHCMSVAGGAVYLLGGSDPVTGESLNCIEGYDPHGCKGFLEATLQYPVSKACSTAVNNKIYVFGGYSERMSTVNHVQCFDPVTHQCVLLKPLASIAGTLTSHQWGPLVYLIGKHHCMIYDTETEICVIRKGHKTGVDDFGLLTVDVDDDRMVYAVGGRHDTALSTDILGVSLRSISLGKEASWMPKDRLQLGIRMLRSHTSYKLPNFWFDQQTSVQHLQ</sequence>
<reference evidence="4 6" key="2">
    <citation type="journal article" date="2013" name="Nature">
        <title>Insights into bilaterian evolution from three spiralian genomes.</title>
        <authorList>
            <person name="Simakov O."/>
            <person name="Marletaz F."/>
            <person name="Cho S.J."/>
            <person name="Edsinger-Gonzales E."/>
            <person name="Havlak P."/>
            <person name="Hellsten U."/>
            <person name="Kuo D.H."/>
            <person name="Larsson T."/>
            <person name="Lv J."/>
            <person name="Arendt D."/>
            <person name="Savage R."/>
            <person name="Osoegawa K."/>
            <person name="de Jong P."/>
            <person name="Grimwood J."/>
            <person name="Chapman J.A."/>
            <person name="Shapiro H."/>
            <person name="Aerts A."/>
            <person name="Otillar R.P."/>
            <person name="Terry A.Y."/>
            <person name="Boore J.L."/>
            <person name="Grigoriev I.V."/>
            <person name="Lindberg D.R."/>
            <person name="Seaver E.C."/>
            <person name="Weisblat D.A."/>
            <person name="Putnam N.H."/>
            <person name="Rokhsar D.S."/>
        </authorList>
    </citation>
    <scope>NUCLEOTIDE SEQUENCE</scope>
    <source>
        <strain evidence="4 6">I ESC-2004</strain>
    </source>
</reference>
<dbReference type="EMBL" id="KB310993">
    <property type="protein sequence ID" value="ELT90270.1"/>
    <property type="molecule type" value="Genomic_DNA"/>
</dbReference>
<dbReference type="InterPro" id="IPR006652">
    <property type="entry name" value="Kelch_1"/>
</dbReference>
<feature type="region of interest" description="Disordered" evidence="3">
    <location>
        <begin position="125"/>
        <end position="146"/>
    </location>
</feature>
<keyword evidence="2" id="KW-0677">Repeat</keyword>
<proteinExistence type="predicted"/>
<evidence type="ECO:0000256" key="2">
    <source>
        <dbReference type="ARBA" id="ARBA00022737"/>
    </source>
</evidence>
<name>R7TGN7_CAPTE</name>
<evidence type="ECO:0000256" key="1">
    <source>
        <dbReference type="ARBA" id="ARBA00022441"/>
    </source>
</evidence>
<evidence type="ECO:0000313" key="5">
    <source>
        <dbReference type="EnsemblMetazoa" id="CapteP225104"/>
    </source>
</evidence>
<dbReference type="Gene3D" id="1.10.533.10">
    <property type="entry name" value="Death Domain, Fas"/>
    <property type="match status" value="1"/>
</dbReference>